<keyword evidence="2" id="KW-1185">Reference proteome</keyword>
<organism evidence="1 2">
    <name type="scientific">Schistosoma mattheei</name>
    <dbReference type="NCBI Taxonomy" id="31246"/>
    <lineage>
        <taxon>Eukaryota</taxon>
        <taxon>Metazoa</taxon>
        <taxon>Spiralia</taxon>
        <taxon>Lophotrochozoa</taxon>
        <taxon>Platyhelminthes</taxon>
        <taxon>Trematoda</taxon>
        <taxon>Digenea</taxon>
        <taxon>Strigeidida</taxon>
        <taxon>Schistosomatoidea</taxon>
        <taxon>Schistosomatidae</taxon>
        <taxon>Schistosoma</taxon>
    </lineage>
</organism>
<sequence length="101" mass="11476">MESIIQDILIKAVQMSGRLDISFPGGVIGRRAVLYKFINVVYIIGLRVGFELTRTQLTSIFQVFFALFDRVINTAATKCILKGKWSMSNVCILYFMVYIAE</sequence>
<protein>
    <submittedName>
        <fullName evidence="1">Uncharacterized protein</fullName>
    </submittedName>
</protein>
<dbReference type="AlphaFoldDB" id="A0A183Q4G4"/>
<evidence type="ECO:0000313" key="1">
    <source>
        <dbReference type="EMBL" id="VDP84987.1"/>
    </source>
</evidence>
<dbReference type="Proteomes" id="UP000269396">
    <property type="component" value="Unassembled WGS sequence"/>
</dbReference>
<accession>A0A183Q4G4</accession>
<reference evidence="1 2" key="1">
    <citation type="submission" date="2018-11" db="EMBL/GenBank/DDBJ databases">
        <authorList>
            <consortium name="Pathogen Informatics"/>
        </authorList>
    </citation>
    <scope>NUCLEOTIDE SEQUENCE [LARGE SCALE GENOMIC DNA]</scope>
    <source>
        <strain>Denwood</strain>
        <strain evidence="2">Zambia</strain>
    </source>
</reference>
<evidence type="ECO:0000313" key="2">
    <source>
        <dbReference type="Proteomes" id="UP000269396"/>
    </source>
</evidence>
<proteinExistence type="predicted"/>
<dbReference type="EMBL" id="UZAL01047538">
    <property type="protein sequence ID" value="VDP84987.1"/>
    <property type="molecule type" value="Genomic_DNA"/>
</dbReference>
<name>A0A183Q4G4_9TREM</name>
<gene>
    <name evidence="1" type="ORF">SMTD_LOCUS21500</name>
</gene>